<keyword evidence="1" id="KW-0805">Transcription regulation</keyword>
<dbReference type="Proteomes" id="UP001327560">
    <property type="component" value="Chromosome 7"/>
</dbReference>
<proteinExistence type="inferred from homology"/>
<evidence type="ECO:0000256" key="1">
    <source>
        <dbReference type="ARBA" id="ARBA00023015"/>
    </source>
</evidence>
<protein>
    <submittedName>
        <fullName evidence="4">Uncharacterized protein</fullName>
    </submittedName>
</protein>
<sequence>MAKTAIHYYSALFDSLGASFGEDSQERHIVKQQQQCLMRSATWVGGLARSCEVKFTNWREKLSQSGFRGVSLTGAGHTPPRHVPL</sequence>
<name>A0AAQ3KRT5_9LILI</name>
<evidence type="ECO:0000313" key="4">
    <source>
        <dbReference type="EMBL" id="WOL13962.1"/>
    </source>
</evidence>
<dbReference type="Pfam" id="PF03514">
    <property type="entry name" value="GRAS"/>
    <property type="match status" value="1"/>
</dbReference>
<feature type="region of interest" description="SAW" evidence="3">
    <location>
        <begin position="43"/>
        <end position="85"/>
    </location>
</feature>
<reference evidence="4 5" key="1">
    <citation type="submission" date="2023-10" db="EMBL/GenBank/DDBJ databases">
        <title>Chromosome-scale genome assembly provides insights into flower coloration mechanisms of Canna indica.</title>
        <authorList>
            <person name="Li C."/>
        </authorList>
    </citation>
    <scope>NUCLEOTIDE SEQUENCE [LARGE SCALE GENOMIC DNA]</scope>
    <source>
        <tissue evidence="4">Flower</tissue>
    </source>
</reference>
<accession>A0AAQ3KRT5</accession>
<organism evidence="4 5">
    <name type="scientific">Canna indica</name>
    <name type="common">Indian-shot</name>
    <dbReference type="NCBI Taxonomy" id="4628"/>
    <lineage>
        <taxon>Eukaryota</taxon>
        <taxon>Viridiplantae</taxon>
        <taxon>Streptophyta</taxon>
        <taxon>Embryophyta</taxon>
        <taxon>Tracheophyta</taxon>
        <taxon>Spermatophyta</taxon>
        <taxon>Magnoliopsida</taxon>
        <taxon>Liliopsida</taxon>
        <taxon>Zingiberales</taxon>
        <taxon>Cannaceae</taxon>
        <taxon>Canna</taxon>
    </lineage>
</organism>
<dbReference type="InterPro" id="IPR005202">
    <property type="entry name" value="TF_GRAS"/>
</dbReference>
<keyword evidence="2" id="KW-0804">Transcription</keyword>
<dbReference type="AlphaFoldDB" id="A0AAQ3KRT5"/>
<keyword evidence="5" id="KW-1185">Reference proteome</keyword>
<comment type="similarity">
    <text evidence="3">Belongs to the GRAS family.</text>
</comment>
<evidence type="ECO:0000256" key="3">
    <source>
        <dbReference type="PROSITE-ProRule" id="PRU01191"/>
    </source>
</evidence>
<dbReference type="EMBL" id="CP136896">
    <property type="protein sequence ID" value="WOL13962.1"/>
    <property type="molecule type" value="Genomic_DNA"/>
</dbReference>
<evidence type="ECO:0000313" key="5">
    <source>
        <dbReference type="Proteomes" id="UP001327560"/>
    </source>
</evidence>
<evidence type="ECO:0000256" key="2">
    <source>
        <dbReference type="ARBA" id="ARBA00023163"/>
    </source>
</evidence>
<comment type="caution">
    <text evidence="3">Lacks conserved residue(s) required for the propagation of feature annotation.</text>
</comment>
<dbReference type="PROSITE" id="PS50985">
    <property type="entry name" value="GRAS"/>
    <property type="match status" value="1"/>
</dbReference>
<gene>
    <name evidence="4" type="ORF">Cni_G22742</name>
</gene>